<proteinExistence type="inferred from homology"/>
<protein>
    <submittedName>
        <fullName evidence="3">Threonine/homoserine exporter RhtA</fullName>
    </submittedName>
</protein>
<dbReference type="InterPro" id="IPR000620">
    <property type="entry name" value="EamA_dom"/>
</dbReference>
<evidence type="ECO:0000256" key="1">
    <source>
        <dbReference type="ARBA" id="ARBA00004127"/>
    </source>
</evidence>
<dbReference type="AlphaFoldDB" id="A0A0U4WNL2"/>
<comment type="similarity">
    <text evidence="2">Belongs to the EamA transporter family.</text>
</comment>
<gene>
    <name evidence="3" type="primary">rhtA</name>
    <name evidence="3" type="ORF">CB4_04086</name>
</gene>
<dbReference type="OrthoDB" id="6707571at2"/>
<keyword evidence="4" id="KW-1185">Reference proteome</keyword>
<dbReference type="KEGG" id="asoc:CB4_04086"/>
<accession>A0A0U4WNL2</accession>
<dbReference type="PANTHER" id="PTHR22911">
    <property type="entry name" value="ACYL-MALONYL CONDENSING ENZYME-RELATED"/>
    <property type="match status" value="1"/>
</dbReference>
<evidence type="ECO:0000313" key="3">
    <source>
        <dbReference type="EMBL" id="BAU29832.1"/>
    </source>
</evidence>
<dbReference type="EMBL" id="AP017312">
    <property type="protein sequence ID" value="BAU29832.1"/>
    <property type="molecule type" value="Genomic_DNA"/>
</dbReference>
<sequence>MVSGYLLVLLSAVGFGVLPIFALFAYDSGVSVATLLFLRFVIAAVIFFGCVFLYSRTWNVSRRQLVSLLLLGGVFYTLQSSAYFLSVKYIPASLATLLFYLYPVFVAVLSFFFNKETLSKRLIVSVLISLGGMGLVLGTPNGDINAIGVLFALGAGVVYSLYIIIGDRVTSSVPPIVTSAYIALFASTSFFVWGLATDSLHFSFSKIGWLSIIGVAIFSTVLSMLTFFIGMNKTGPTKASIVSMVEPIVTILFSFALLHEQMAALQILGGAIVLTGAVLVIIAKEKQHENSQSS</sequence>
<dbReference type="RefSeq" id="WP_096467473.1">
    <property type="nucleotide sequence ID" value="NZ_AP017312.1"/>
</dbReference>
<evidence type="ECO:0000256" key="2">
    <source>
        <dbReference type="ARBA" id="ARBA00007362"/>
    </source>
</evidence>
<dbReference type="Pfam" id="PF00892">
    <property type="entry name" value="EamA"/>
    <property type="match status" value="2"/>
</dbReference>
<comment type="subcellular location">
    <subcellularLocation>
        <location evidence="1">Endomembrane system</location>
        <topology evidence="1">Multi-pass membrane protein</topology>
    </subcellularLocation>
</comment>
<dbReference type="Proteomes" id="UP000217696">
    <property type="component" value="Chromosome"/>
</dbReference>
<dbReference type="InterPro" id="IPR037185">
    <property type="entry name" value="EmrE-like"/>
</dbReference>
<dbReference type="GO" id="GO:0016020">
    <property type="term" value="C:membrane"/>
    <property type="evidence" value="ECO:0007669"/>
    <property type="project" value="InterPro"/>
</dbReference>
<reference evidence="3 4" key="1">
    <citation type="submission" date="2015-12" db="EMBL/GenBank/DDBJ databases">
        <title>Genome sequence of Aneurinibacillus soli.</title>
        <authorList>
            <person name="Lee J.S."/>
            <person name="Lee K.C."/>
            <person name="Kim K.K."/>
            <person name="Lee B.W."/>
        </authorList>
    </citation>
    <scope>NUCLEOTIDE SEQUENCE [LARGE SCALE GENOMIC DNA]</scope>
    <source>
        <strain evidence="3 4">CB4</strain>
    </source>
</reference>
<evidence type="ECO:0000313" key="4">
    <source>
        <dbReference type="Proteomes" id="UP000217696"/>
    </source>
</evidence>
<dbReference type="Gene3D" id="1.10.3730.20">
    <property type="match status" value="1"/>
</dbReference>
<name>A0A0U4WNL2_9BACL</name>
<dbReference type="SUPFAM" id="SSF103481">
    <property type="entry name" value="Multidrug resistance efflux transporter EmrE"/>
    <property type="match status" value="2"/>
</dbReference>
<organism evidence="3 4">
    <name type="scientific">Aneurinibacillus soli</name>
    <dbReference type="NCBI Taxonomy" id="1500254"/>
    <lineage>
        <taxon>Bacteria</taxon>
        <taxon>Bacillati</taxon>
        <taxon>Bacillota</taxon>
        <taxon>Bacilli</taxon>
        <taxon>Bacillales</taxon>
        <taxon>Paenibacillaceae</taxon>
        <taxon>Aneurinibacillus group</taxon>
        <taxon>Aneurinibacillus</taxon>
    </lineage>
</organism>